<dbReference type="AlphaFoldDB" id="A0A6G3T2V4"/>
<name>A0A6G3T2V4_STRAQ</name>
<dbReference type="GO" id="GO:0016301">
    <property type="term" value="F:kinase activity"/>
    <property type="evidence" value="ECO:0007669"/>
    <property type="project" value="UniProtKB-KW"/>
</dbReference>
<feature type="domain" description="Nucleoside diphosphate kinase-like" evidence="1">
    <location>
        <begin position="15"/>
        <end position="149"/>
    </location>
</feature>
<dbReference type="RefSeq" id="WP_164261388.1">
    <property type="nucleotide sequence ID" value="NZ_JAAGMK010001028.1"/>
</dbReference>
<evidence type="ECO:0000259" key="1">
    <source>
        <dbReference type="Pfam" id="PF00334"/>
    </source>
</evidence>
<dbReference type="Pfam" id="PF00334">
    <property type="entry name" value="NDK"/>
    <property type="match status" value="1"/>
</dbReference>
<dbReference type="InterPro" id="IPR036850">
    <property type="entry name" value="NDK-like_dom_sf"/>
</dbReference>
<dbReference type="SUPFAM" id="SSF54919">
    <property type="entry name" value="Nucleoside diphosphate kinase, NDK"/>
    <property type="match status" value="1"/>
</dbReference>
<gene>
    <name evidence="2" type="ORF">G3I43_36440</name>
</gene>
<reference evidence="2" key="1">
    <citation type="submission" date="2020-01" db="EMBL/GenBank/DDBJ databases">
        <title>Insect and environment-associated Actinomycetes.</title>
        <authorList>
            <person name="Currrie C."/>
            <person name="Chevrette M."/>
            <person name="Carlson C."/>
            <person name="Stubbendieck R."/>
            <person name="Wendt-Pienkowski E."/>
        </authorList>
    </citation>
    <scope>NUCLEOTIDE SEQUENCE</scope>
    <source>
        <strain evidence="2">SID505</strain>
    </source>
</reference>
<dbReference type="Gene3D" id="3.30.70.141">
    <property type="entry name" value="Nucleoside diphosphate kinase-like domain"/>
    <property type="match status" value="1"/>
</dbReference>
<protein>
    <submittedName>
        <fullName evidence="2">Nucleoside-diphosphate kinase</fullName>
    </submittedName>
</protein>
<evidence type="ECO:0000313" key="2">
    <source>
        <dbReference type="EMBL" id="NEB89604.1"/>
    </source>
</evidence>
<proteinExistence type="predicted"/>
<comment type="caution">
    <text evidence="2">The sequence shown here is derived from an EMBL/GenBank/DDBJ whole genome shotgun (WGS) entry which is preliminary data.</text>
</comment>
<accession>A0A6G3T2V4</accession>
<dbReference type="EMBL" id="JAAGMK010001028">
    <property type="protein sequence ID" value="NEB89604.1"/>
    <property type="molecule type" value="Genomic_DNA"/>
</dbReference>
<dbReference type="InterPro" id="IPR034907">
    <property type="entry name" value="NDK-like_dom"/>
</dbReference>
<sequence length="298" mass="31923">MDGPGPFVPERNSGFLLFSPDAVGSGHQRFALLHLASLGIRAKGVAVVRPTPEQIAALYGKNRRGRPPEAEDLLVDRLFAAGPSLAYWLVFDGRPETPSLTDTLRVLKGPSDPAGCLPGHLRHILGAENRLMNGVHSSDSPEEASAELDALGVTEFGAVPAATDGAAPNRPSSALSVACLVRRRVLDAVHVTAVPEVDALQVRAQELAARRTKSAVTLRALDELWERQHALVERARPRDWRAVTDSLAEVAEVCSKRFDPDALGAAVAPFGVRPTDWEDLVLRCQAATGVPAAWRARA</sequence>
<keyword evidence="2" id="KW-0418">Kinase</keyword>
<organism evidence="2">
    <name type="scientific">Streptomyces anulatus</name>
    <name type="common">Streptomyces chrysomallus</name>
    <dbReference type="NCBI Taxonomy" id="1892"/>
    <lineage>
        <taxon>Bacteria</taxon>
        <taxon>Bacillati</taxon>
        <taxon>Actinomycetota</taxon>
        <taxon>Actinomycetes</taxon>
        <taxon>Kitasatosporales</taxon>
        <taxon>Streptomycetaceae</taxon>
        <taxon>Streptomyces</taxon>
    </lineage>
</organism>
<keyword evidence="2" id="KW-0808">Transferase</keyword>